<evidence type="ECO:0000313" key="5">
    <source>
        <dbReference type="EMBL" id="BBH49439.1"/>
    </source>
</evidence>
<keyword evidence="4" id="KW-1133">Transmembrane helix</keyword>
<dbReference type="GeneID" id="88848168"/>
<evidence type="ECO:0000256" key="3">
    <source>
        <dbReference type="SAM" id="MobiDB-lite"/>
    </source>
</evidence>
<evidence type="ECO:0008006" key="7">
    <source>
        <dbReference type="Google" id="ProtNLM"/>
    </source>
</evidence>
<evidence type="ECO:0000256" key="1">
    <source>
        <dbReference type="ARBA" id="ARBA00022801"/>
    </source>
</evidence>
<feature type="active site" description="Proton donor/acceptor" evidence="2">
    <location>
        <position position="190"/>
    </location>
</feature>
<gene>
    <name evidence="5" type="ORF">Pcatena_00260</name>
</gene>
<dbReference type="RefSeq" id="WP_126420539.1">
    <property type="nucleotide sequence ID" value="NZ_AP019367.1"/>
</dbReference>
<dbReference type="InterPro" id="IPR009835">
    <property type="entry name" value="SrtB"/>
</dbReference>
<accession>A0A3G9K783</accession>
<evidence type="ECO:0000256" key="2">
    <source>
        <dbReference type="PIRSR" id="PIRSR605754-1"/>
    </source>
</evidence>
<dbReference type="Proteomes" id="UP000273154">
    <property type="component" value="Chromosome"/>
</dbReference>
<evidence type="ECO:0000313" key="6">
    <source>
        <dbReference type="Proteomes" id="UP000273154"/>
    </source>
</evidence>
<sequence>MAQKSNGKHFKQDGAPSPRPATTGYVPASAGAYSRTDRKGAAAPSSRSARRHPAREGKRRRRRNVLSTLLMVVGVALLLVAGGMWGYAQYQYHVQDENNAKLAAYATVSDDAAQPPTIDWAGLKAVNADVVGWIYIPGTHVDFPVYQGDSNDEYLRTSAEGEYSVGGQIFMDYENSRPGLVDRQTLVYGHHLNNGAMFTDVDEFASQDYFNGIDTVWYLTEDASYELEPLFFYKSAATNGAARQIVFSDDNDFHNYLANALSQATAKSSSADGAVSSVSRVLTLCTCDYENDFGKGNGRGLLVCALKSEVSGNDANVSAS</sequence>
<dbReference type="CDD" id="cd05826">
    <property type="entry name" value="Sortase_B"/>
    <property type="match status" value="1"/>
</dbReference>
<protein>
    <recommendedName>
        <fullName evidence="7">SrtB family sortase</fullName>
    </recommendedName>
</protein>
<feature type="region of interest" description="Disordered" evidence="3">
    <location>
        <begin position="1"/>
        <end position="61"/>
    </location>
</feature>
<dbReference type="Gene3D" id="2.40.260.10">
    <property type="entry name" value="Sortase"/>
    <property type="match status" value="1"/>
</dbReference>
<organism evidence="5 6">
    <name type="scientific">Parolsenella catena</name>
    <dbReference type="NCBI Taxonomy" id="2003188"/>
    <lineage>
        <taxon>Bacteria</taxon>
        <taxon>Bacillati</taxon>
        <taxon>Actinomycetota</taxon>
        <taxon>Coriobacteriia</taxon>
        <taxon>Coriobacteriales</taxon>
        <taxon>Atopobiaceae</taxon>
        <taxon>Parolsenella</taxon>
    </lineage>
</organism>
<reference evidence="6" key="1">
    <citation type="submission" date="2018-11" db="EMBL/GenBank/DDBJ databases">
        <title>Comparative genomics of Parolsenella catena and Libanicoccus massiliensis: Reclassification of Libanicoccus massiliensis as Parolsenella massiliensis comb. nov.</title>
        <authorList>
            <person name="Sakamoto M."/>
            <person name="Ikeyama N."/>
            <person name="Murakami T."/>
            <person name="Mori H."/>
            <person name="Yuki M."/>
            <person name="Ohkuma M."/>
        </authorList>
    </citation>
    <scope>NUCLEOTIDE SEQUENCE [LARGE SCALE GENOMIC DNA]</scope>
    <source>
        <strain evidence="6">JCM 31932</strain>
    </source>
</reference>
<dbReference type="SUPFAM" id="SSF63817">
    <property type="entry name" value="Sortase"/>
    <property type="match status" value="1"/>
</dbReference>
<feature type="transmembrane region" description="Helical" evidence="4">
    <location>
        <begin position="65"/>
        <end position="88"/>
    </location>
</feature>
<name>A0A3G9K783_9ACTN</name>
<evidence type="ECO:0000256" key="4">
    <source>
        <dbReference type="SAM" id="Phobius"/>
    </source>
</evidence>
<dbReference type="AlphaFoldDB" id="A0A3G9K783"/>
<dbReference type="NCBIfam" id="TIGR03064">
    <property type="entry name" value="sortase_srtB"/>
    <property type="match status" value="1"/>
</dbReference>
<keyword evidence="1" id="KW-0378">Hydrolase</keyword>
<dbReference type="KEGG" id="pcat:Pcatena_00260"/>
<keyword evidence="4" id="KW-0472">Membrane</keyword>
<feature type="compositionally biased region" description="Basic residues" evidence="3">
    <location>
        <begin position="48"/>
        <end position="61"/>
    </location>
</feature>
<dbReference type="InterPro" id="IPR023365">
    <property type="entry name" value="Sortase_dom-sf"/>
</dbReference>
<keyword evidence="4" id="KW-0812">Transmembrane</keyword>
<dbReference type="Pfam" id="PF04203">
    <property type="entry name" value="Sortase"/>
    <property type="match status" value="1"/>
</dbReference>
<proteinExistence type="predicted"/>
<dbReference type="EMBL" id="AP019367">
    <property type="protein sequence ID" value="BBH49439.1"/>
    <property type="molecule type" value="Genomic_DNA"/>
</dbReference>
<feature type="active site" description="Acyl-thioester intermediate" evidence="2">
    <location>
        <position position="287"/>
    </location>
</feature>
<keyword evidence="6" id="KW-1185">Reference proteome</keyword>
<dbReference type="OrthoDB" id="3172795at2"/>
<dbReference type="InterPro" id="IPR005754">
    <property type="entry name" value="Sortase"/>
</dbReference>
<dbReference type="GO" id="GO:0016787">
    <property type="term" value="F:hydrolase activity"/>
    <property type="evidence" value="ECO:0007669"/>
    <property type="project" value="UniProtKB-KW"/>
</dbReference>